<reference evidence="1" key="1">
    <citation type="submission" date="2023-03" db="EMBL/GenBank/DDBJ databases">
        <title>Massive genome expansion in bonnet fungi (Mycena s.s.) driven by repeated elements and novel gene families across ecological guilds.</title>
        <authorList>
            <consortium name="Lawrence Berkeley National Laboratory"/>
            <person name="Harder C.B."/>
            <person name="Miyauchi S."/>
            <person name="Viragh M."/>
            <person name="Kuo A."/>
            <person name="Thoen E."/>
            <person name="Andreopoulos B."/>
            <person name="Lu D."/>
            <person name="Skrede I."/>
            <person name="Drula E."/>
            <person name="Henrissat B."/>
            <person name="Morin E."/>
            <person name="Kohler A."/>
            <person name="Barry K."/>
            <person name="LaButti K."/>
            <person name="Morin E."/>
            <person name="Salamov A."/>
            <person name="Lipzen A."/>
            <person name="Mereny Z."/>
            <person name="Hegedus B."/>
            <person name="Baldrian P."/>
            <person name="Stursova M."/>
            <person name="Weitz H."/>
            <person name="Taylor A."/>
            <person name="Grigoriev I.V."/>
            <person name="Nagy L.G."/>
            <person name="Martin F."/>
            <person name="Kauserud H."/>
        </authorList>
    </citation>
    <scope>NUCLEOTIDE SEQUENCE</scope>
    <source>
        <strain evidence="1">CBHHK067</strain>
    </source>
</reference>
<accession>A0AAD7GPX5</accession>
<sequence length="374" mass="42344">MTLPPEIPQELVDLVLDFVSSRKSRRTTERFSTLAACTLVCRCWTRSSRLHMFYRITLTEANTGRFHALLESPHTTIILSAIREIVFKISRNVDPHLEGVVKALGTLLTGAKRCWIRSDPQWEPIFELLSGLGTSFPSIQHLCMHQFMVEDNFCILPPFISSFNALKSLELALFTVSSNTPDLPSSLPPPEMTSLTITNGKSEMLNWLGGVSPPLLLPTLVLYDTEEEDFLAIAAYLKIAGTAIHSLTLHIRRQFDGGNYDIFDLGLNTGLRYLELVVLVDDAIPALVAILGTVRAEGLEEIKMIIRGRLDDLENCPWDDLDRALESSLLRSVRRFRVRRAKTRDSMPMDCRKTWRMRQIKERLPFSYARGVLA</sequence>
<evidence type="ECO:0000313" key="2">
    <source>
        <dbReference type="Proteomes" id="UP001221757"/>
    </source>
</evidence>
<organism evidence="1 2">
    <name type="scientific">Mycena rosella</name>
    <name type="common">Pink bonnet</name>
    <name type="synonym">Agaricus rosellus</name>
    <dbReference type="NCBI Taxonomy" id="1033263"/>
    <lineage>
        <taxon>Eukaryota</taxon>
        <taxon>Fungi</taxon>
        <taxon>Dikarya</taxon>
        <taxon>Basidiomycota</taxon>
        <taxon>Agaricomycotina</taxon>
        <taxon>Agaricomycetes</taxon>
        <taxon>Agaricomycetidae</taxon>
        <taxon>Agaricales</taxon>
        <taxon>Marasmiineae</taxon>
        <taxon>Mycenaceae</taxon>
        <taxon>Mycena</taxon>
    </lineage>
</organism>
<dbReference type="EMBL" id="JARKIE010000025">
    <property type="protein sequence ID" value="KAJ7698701.1"/>
    <property type="molecule type" value="Genomic_DNA"/>
</dbReference>
<dbReference type="AlphaFoldDB" id="A0AAD7GPX5"/>
<proteinExistence type="predicted"/>
<comment type="caution">
    <text evidence="1">The sequence shown here is derived from an EMBL/GenBank/DDBJ whole genome shotgun (WGS) entry which is preliminary data.</text>
</comment>
<evidence type="ECO:0000313" key="1">
    <source>
        <dbReference type="EMBL" id="KAJ7698701.1"/>
    </source>
</evidence>
<name>A0AAD7GPX5_MYCRO</name>
<protein>
    <recommendedName>
        <fullName evidence="3">F-box domain-containing protein</fullName>
    </recommendedName>
</protein>
<dbReference type="Proteomes" id="UP001221757">
    <property type="component" value="Unassembled WGS sequence"/>
</dbReference>
<gene>
    <name evidence="1" type="ORF">B0H17DRAFT_1328574</name>
</gene>
<evidence type="ECO:0008006" key="3">
    <source>
        <dbReference type="Google" id="ProtNLM"/>
    </source>
</evidence>
<keyword evidence="2" id="KW-1185">Reference proteome</keyword>